<sequence length="70" mass="8107">MIILIVAVDYKIEKLYKCTLLEHLPTNGDTRIETRKMLGTLIGFLRRQIEIRCRIEIKTTFGTGRGIKTI</sequence>
<name>A0A371GXD4_MUCPR</name>
<feature type="non-terminal residue" evidence="1">
    <location>
        <position position="1"/>
    </location>
</feature>
<comment type="caution">
    <text evidence="1">The sequence shown here is derived from an EMBL/GenBank/DDBJ whole genome shotgun (WGS) entry which is preliminary data.</text>
</comment>
<keyword evidence="2" id="KW-1185">Reference proteome</keyword>
<dbReference type="EMBL" id="QJKJ01004183">
    <property type="protein sequence ID" value="RDX95215.1"/>
    <property type="molecule type" value="Genomic_DNA"/>
</dbReference>
<reference evidence="1" key="1">
    <citation type="submission" date="2018-05" db="EMBL/GenBank/DDBJ databases">
        <title>Draft genome of Mucuna pruriens seed.</title>
        <authorList>
            <person name="Nnadi N.E."/>
            <person name="Vos R."/>
            <person name="Hasami M.H."/>
            <person name="Devisetty U.K."/>
            <person name="Aguiy J.C."/>
        </authorList>
    </citation>
    <scope>NUCLEOTIDE SEQUENCE [LARGE SCALE GENOMIC DNA]</scope>
    <source>
        <strain evidence="1">JCA_2017</strain>
    </source>
</reference>
<evidence type="ECO:0000313" key="1">
    <source>
        <dbReference type="EMBL" id="RDX95215.1"/>
    </source>
</evidence>
<dbReference type="AlphaFoldDB" id="A0A371GXD4"/>
<gene>
    <name evidence="1" type="ORF">CR513_22306</name>
</gene>
<accession>A0A371GXD4</accession>
<organism evidence="1 2">
    <name type="scientific">Mucuna pruriens</name>
    <name type="common">Velvet bean</name>
    <name type="synonym">Dolichos pruriens</name>
    <dbReference type="NCBI Taxonomy" id="157652"/>
    <lineage>
        <taxon>Eukaryota</taxon>
        <taxon>Viridiplantae</taxon>
        <taxon>Streptophyta</taxon>
        <taxon>Embryophyta</taxon>
        <taxon>Tracheophyta</taxon>
        <taxon>Spermatophyta</taxon>
        <taxon>Magnoliopsida</taxon>
        <taxon>eudicotyledons</taxon>
        <taxon>Gunneridae</taxon>
        <taxon>Pentapetalae</taxon>
        <taxon>rosids</taxon>
        <taxon>fabids</taxon>
        <taxon>Fabales</taxon>
        <taxon>Fabaceae</taxon>
        <taxon>Papilionoideae</taxon>
        <taxon>50 kb inversion clade</taxon>
        <taxon>NPAAA clade</taxon>
        <taxon>indigoferoid/millettioid clade</taxon>
        <taxon>Phaseoleae</taxon>
        <taxon>Mucuna</taxon>
    </lineage>
</organism>
<protein>
    <submittedName>
        <fullName evidence="1">Uncharacterized protein</fullName>
    </submittedName>
</protein>
<proteinExistence type="predicted"/>
<dbReference type="Proteomes" id="UP000257109">
    <property type="component" value="Unassembled WGS sequence"/>
</dbReference>
<evidence type="ECO:0000313" key="2">
    <source>
        <dbReference type="Proteomes" id="UP000257109"/>
    </source>
</evidence>